<dbReference type="Proteomes" id="UP001501570">
    <property type="component" value="Unassembled WGS sequence"/>
</dbReference>
<feature type="chain" id="PRO_5047010719" evidence="1">
    <location>
        <begin position="20"/>
        <end position="565"/>
    </location>
</feature>
<proteinExistence type="predicted"/>
<protein>
    <submittedName>
        <fullName evidence="3">ABC transporter substrate-binding protein</fullName>
    </submittedName>
</protein>
<dbReference type="InterPro" id="IPR030678">
    <property type="entry name" value="Peptide/Ni-bd"/>
</dbReference>
<evidence type="ECO:0000313" key="4">
    <source>
        <dbReference type="Proteomes" id="UP001501570"/>
    </source>
</evidence>
<dbReference type="InterPro" id="IPR039424">
    <property type="entry name" value="SBP_5"/>
</dbReference>
<organism evidence="3 4">
    <name type="scientific">Rugosimonospora acidiphila</name>
    <dbReference type="NCBI Taxonomy" id="556531"/>
    <lineage>
        <taxon>Bacteria</taxon>
        <taxon>Bacillati</taxon>
        <taxon>Actinomycetota</taxon>
        <taxon>Actinomycetes</taxon>
        <taxon>Micromonosporales</taxon>
        <taxon>Micromonosporaceae</taxon>
        <taxon>Rugosimonospora</taxon>
    </lineage>
</organism>
<dbReference type="PROSITE" id="PS51257">
    <property type="entry name" value="PROKAR_LIPOPROTEIN"/>
    <property type="match status" value="1"/>
</dbReference>
<dbReference type="InterPro" id="IPR000914">
    <property type="entry name" value="SBP_5_dom"/>
</dbReference>
<dbReference type="PANTHER" id="PTHR30290:SF82">
    <property type="entry name" value="ABC-TYPE DIPEPTIDE_OLIGOPEPTIDE TRANSPORT SYSTEM, PERIPLASMIC COMPONENT"/>
    <property type="match status" value="1"/>
</dbReference>
<keyword evidence="1" id="KW-0732">Signal</keyword>
<keyword evidence="4" id="KW-1185">Reference proteome</keyword>
<dbReference type="EMBL" id="BAABJQ010000046">
    <property type="protein sequence ID" value="GAA5200897.1"/>
    <property type="molecule type" value="Genomic_DNA"/>
</dbReference>
<evidence type="ECO:0000259" key="2">
    <source>
        <dbReference type="Pfam" id="PF00496"/>
    </source>
</evidence>
<name>A0ABP9STR7_9ACTN</name>
<dbReference type="Gene3D" id="3.90.76.10">
    <property type="entry name" value="Dipeptide-binding Protein, Domain 1"/>
    <property type="match status" value="1"/>
</dbReference>
<dbReference type="Gene3D" id="3.40.190.10">
    <property type="entry name" value="Periplasmic binding protein-like II"/>
    <property type="match status" value="1"/>
</dbReference>
<dbReference type="CDD" id="cd08509">
    <property type="entry name" value="PBP2_TmCBP_oligosaccharides_like"/>
    <property type="match status" value="1"/>
</dbReference>
<dbReference type="SUPFAM" id="SSF53850">
    <property type="entry name" value="Periplasmic binding protein-like II"/>
    <property type="match status" value="1"/>
</dbReference>
<dbReference type="Pfam" id="PF00496">
    <property type="entry name" value="SBP_bac_5"/>
    <property type="match status" value="1"/>
</dbReference>
<gene>
    <name evidence="3" type="ORF">GCM10023322_79780</name>
</gene>
<dbReference type="Gene3D" id="3.10.105.10">
    <property type="entry name" value="Dipeptide-binding Protein, Domain 3"/>
    <property type="match status" value="1"/>
</dbReference>
<accession>A0ABP9STR7</accession>
<dbReference type="PANTHER" id="PTHR30290">
    <property type="entry name" value="PERIPLASMIC BINDING COMPONENT OF ABC TRANSPORTER"/>
    <property type="match status" value="1"/>
</dbReference>
<evidence type="ECO:0000313" key="3">
    <source>
        <dbReference type="EMBL" id="GAA5200897.1"/>
    </source>
</evidence>
<evidence type="ECO:0000256" key="1">
    <source>
        <dbReference type="SAM" id="SignalP"/>
    </source>
</evidence>
<sequence>MSLSKKRLFLGATALAAAAALVLTGCSSDGSSGNSSGGATTITLFNGSVGNFTENFNPLLSTGAELQPSQGVLYETLFYYNMARAQKPVPVLGTAYSWNADGTQLTITTRSGVTWTDGQPFTAKDVAFTFTLFQKNPGLNTTGATWTATATNDNTVVLTFPSTSFTLEPQLLGNMAMVPEHIWSKIADPAKETNTSPVGTGPYKLKSFSAQSYVLTRNPTYWGTGDEAPKVENVRYISLANADAATSALESGQIDWMGSYLPTLKNIIKQHPNLSYVNTPDSVTDIVACSNAALGCTGPQTDPAVRQAIYYAMDRTQLNTQAVAGFAEPASAALLVPSVNGDNIVDQANASLPQTADVAKAKSVLEAAGWKLGGNGYYSKGGQELDLSVNVVTGWTDYDTDCTLLQGQLKPAGIKLSVNQVAQNAWSQAEVSGKFQLSLNSINPGASPSPYFIYNNYLSTSNTAKAGESATTNVSRYSNPTVDAAIKDVASTNDPAKQKVDYGVIQAQIVKDMPYIPIYVNQALTQFNNSRATGWPTQDNLYAFPEPWKAWDNGIVLKAIRPAKG</sequence>
<feature type="domain" description="Solute-binding protein family 5" evidence="2">
    <location>
        <begin position="87"/>
        <end position="462"/>
    </location>
</feature>
<dbReference type="PIRSF" id="PIRSF002741">
    <property type="entry name" value="MppA"/>
    <property type="match status" value="1"/>
</dbReference>
<reference evidence="4" key="1">
    <citation type="journal article" date="2019" name="Int. J. Syst. Evol. Microbiol.">
        <title>The Global Catalogue of Microorganisms (GCM) 10K type strain sequencing project: providing services to taxonomists for standard genome sequencing and annotation.</title>
        <authorList>
            <consortium name="The Broad Institute Genomics Platform"/>
            <consortium name="The Broad Institute Genome Sequencing Center for Infectious Disease"/>
            <person name="Wu L."/>
            <person name="Ma J."/>
        </authorList>
    </citation>
    <scope>NUCLEOTIDE SEQUENCE [LARGE SCALE GENOMIC DNA]</scope>
    <source>
        <strain evidence="4">JCM 18304</strain>
    </source>
</reference>
<comment type="caution">
    <text evidence="3">The sequence shown here is derived from an EMBL/GenBank/DDBJ whole genome shotgun (WGS) entry which is preliminary data.</text>
</comment>
<dbReference type="RefSeq" id="WP_345638753.1">
    <property type="nucleotide sequence ID" value="NZ_BAABJQ010000046.1"/>
</dbReference>
<feature type="signal peptide" evidence="1">
    <location>
        <begin position="1"/>
        <end position="19"/>
    </location>
</feature>